<keyword evidence="3" id="KW-1185">Reference proteome</keyword>
<dbReference type="Proteomes" id="UP001500742">
    <property type="component" value="Unassembled WGS sequence"/>
</dbReference>
<dbReference type="InterPro" id="IPR016920">
    <property type="entry name" value="UCP029477"/>
</dbReference>
<dbReference type="InterPro" id="IPR019052">
    <property type="entry name" value="DUF2383"/>
</dbReference>
<reference evidence="3" key="1">
    <citation type="journal article" date="2019" name="Int. J. Syst. Evol. Microbiol.">
        <title>The Global Catalogue of Microorganisms (GCM) 10K type strain sequencing project: providing services to taxonomists for standard genome sequencing and annotation.</title>
        <authorList>
            <consortium name="The Broad Institute Genomics Platform"/>
            <consortium name="The Broad Institute Genome Sequencing Center for Infectious Disease"/>
            <person name="Wu L."/>
            <person name="Ma J."/>
        </authorList>
    </citation>
    <scope>NUCLEOTIDE SEQUENCE [LARGE SCALE GENOMIC DNA]</scope>
    <source>
        <strain evidence="3">JCM 16601</strain>
    </source>
</reference>
<accession>A0ABP7PYP0</accession>
<protein>
    <submittedName>
        <fullName evidence="2">PA2169 family four-helix-bundle protein</fullName>
    </submittedName>
</protein>
<comment type="caution">
    <text evidence="2">The sequence shown here is derived from an EMBL/GenBank/DDBJ whole genome shotgun (WGS) entry which is preliminary data.</text>
</comment>
<dbReference type="Gene3D" id="1.20.1260.10">
    <property type="match status" value="1"/>
</dbReference>
<dbReference type="Pfam" id="PF09537">
    <property type="entry name" value="DUF2383"/>
    <property type="match status" value="1"/>
</dbReference>
<dbReference type="NCBIfam" id="TIGR02284">
    <property type="entry name" value="PA2169 family four-helix-bundle protein"/>
    <property type="match status" value="1"/>
</dbReference>
<feature type="domain" description="DUF2383" evidence="1">
    <location>
        <begin position="18"/>
        <end position="128"/>
    </location>
</feature>
<dbReference type="EMBL" id="BAAAZC010000017">
    <property type="protein sequence ID" value="GAA3972831.1"/>
    <property type="molecule type" value="Genomic_DNA"/>
</dbReference>
<evidence type="ECO:0000313" key="3">
    <source>
        <dbReference type="Proteomes" id="UP001500742"/>
    </source>
</evidence>
<dbReference type="InterPro" id="IPR012347">
    <property type="entry name" value="Ferritin-like"/>
</dbReference>
<dbReference type="PIRSF" id="PIRSF029477">
    <property type="entry name" value="UCP029477"/>
    <property type="match status" value="1"/>
</dbReference>
<proteinExistence type="predicted"/>
<dbReference type="InterPro" id="IPR011971">
    <property type="entry name" value="CHP02284"/>
</dbReference>
<gene>
    <name evidence="2" type="ORF">GCM10022210_23540</name>
</gene>
<evidence type="ECO:0000313" key="2">
    <source>
        <dbReference type="EMBL" id="GAA3972831.1"/>
    </source>
</evidence>
<sequence>MSCIYNKTLFTMENTQATTEVLNDLIQINNDRIQGYNRALKDLKDGETDLKSLFLTNIDASNRYKNELGREVEVLGKDIDTSTTTSGKIHRAWLDVKAAFTAHGTHDILEECEFGEDAILKAYRTALSEEYVPGFLRDLITEQQDEILDAHDEIKALRDSVQ</sequence>
<evidence type="ECO:0000259" key="1">
    <source>
        <dbReference type="Pfam" id="PF09537"/>
    </source>
</evidence>
<organism evidence="2 3">
    <name type="scientific">Mucilaginibacter dorajii</name>
    <dbReference type="NCBI Taxonomy" id="692994"/>
    <lineage>
        <taxon>Bacteria</taxon>
        <taxon>Pseudomonadati</taxon>
        <taxon>Bacteroidota</taxon>
        <taxon>Sphingobacteriia</taxon>
        <taxon>Sphingobacteriales</taxon>
        <taxon>Sphingobacteriaceae</taxon>
        <taxon>Mucilaginibacter</taxon>
    </lineage>
</organism>
<name>A0ABP7PYP0_9SPHI</name>